<name>A0A0N4U4N5_DRAME</name>
<dbReference type="CDD" id="cd00032">
    <property type="entry name" value="CASc"/>
    <property type="match status" value="1"/>
</dbReference>
<evidence type="ECO:0000256" key="6">
    <source>
        <dbReference type="ARBA" id="ARBA00023145"/>
    </source>
</evidence>
<dbReference type="EMBL" id="UYYG01001154">
    <property type="protein sequence ID" value="VDN56141.1"/>
    <property type="molecule type" value="Genomic_DNA"/>
</dbReference>
<dbReference type="InterPro" id="IPR011600">
    <property type="entry name" value="Pept_C14_caspase"/>
</dbReference>
<dbReference type="InterPro" id="IPR001309">
    <property type="entry name" value="Pept_C14_p20"/>
</dbReference>
<dbReference type="SMART" id="SM00115">
    <property type="entry name" value="CASc"/>
    <property type="match status" value="1"/>
</dbReference>
<dbReference type="Proteomes" id="UP000038040">
    <property type="component" value="Unplaced"/>
</dbReference>
<evidence type="ECO:0000313" key="12">
    <source>
        <dbReference type="Proteomes" id="UP000274756"/>
    </source>
</evidence>
<dbReference type="InterPro" id="IPR029030">
    <property type="entry name" value="Caspase-like_dom_sf"/>
</dbReference>
<evidence type="ECO:0000313" key="11">
    <source>
        <dbReference type="Proteomes" id="UP000038040"/>
    </source>
</evidence>
<evidence type="ECO:0000256" key="3">
    <source>
        <dbReference type="ARBA" id="ARBA00022703"/>
    </source>
</evidence>
<comment type="similarity">
    <text evidence="1 7">Belongs to the peptidase C14A family.</text>
</comment>
<dbReference type="InterPro" id="IPR016129">
    <property type="entry name" value="Caspase_his_AS"/>
</dbReference>
<keyword evidence="5" id="KW-0788">Thiol protease</keyword>
<sequence length="255" mass="28969">MYPNFSSPRGLALIINNRYFVSMPERLGTDIDEVNLNRLFHQLGYVVLVHRNLCSREILHCIKNFANRPEHAAVDSCMISVLTHGEDGELFGTDEIGVSVLEFVSLLNARNCPSLAHKPKIFFLQACRGRCYDRGFDASQDQIDGFFENFFACTTSQAKLKSPIEADILISYATTPGYVSWRNSLKGSWFIQSICEVFAKNARRLDILSMLTMVNKRVAEAYESSSGSYKQIPDHSSRLRRSFYFFPGLCHPRSL</sequence>
<dbReference type="PROSITE" id="PS01121">
    <property type="entry name" value="CASPASE_HIS"/>
    <property type="match status" value="1"/>
</dbReference>
<gene>
    <name evidence="10" type="ORF">DME_LOCUS6114</name>
</gene>
<accession>A0A0N4U4N5</accession>
<dbReference type="Gene3D" id="3.40.50.1460">
    <property type="match status" value="1"/>
</dbReference>
<keyword evidence="2" id="KW-0645">Protease</keyword>
<dbReference type="PRINTS" id="PR00376">
    <property type="entry name" value="IL1BCENZYME"/>
</dbReference>
<feature type="domain" description="Caspase family p10" evidence="8">
    <location>
        <begin position="158"/>
        <end position="247"/>
    </location>
</feature>
<dbReference type="PANTHER" id="PTHR47901">
    <property type="entry name" value="CASPASE RECRUITMENT DOMAIN-CONTAINING PROTEIN 18"/>
    <property type="match status" value="1"/>
</dbReference>
<dbReference type="InterPro" id="IPR015917">
    <property type="entry name" value="Pept_C14A"/>
</dbReference>
<dbReference type="PANTHER" id="PTHR47901:SF8">
    <property type="entry name" value="CASPASE-3"/>
    <property type="match status" value="1"/>
</dbReference>
<reference evidence="13" key="1">
    <citation type="submission" date="2017-02" db="UniProtKB">
        <authorList>
            <consortium name="WormBaseParasite"/>
        </authorList>
    </citation>
    <scope>IDENTIFICATION</scope>
</reference>
<evidence type="ECO:0000256" key="2">
    <source>
        <dbReference type="ARBA" id="ARBA00022670"/>
    </source>
</evidence>
<evidence type="ECO:0000256" key="5">
    <source>
        <dbReference type="ARBA" id="ARBA00022807"/>
    </source>
</evidence>
<evidence type="ECO:0000256" key="7">
    <source>
        <dbReference type="RuleBase" id="RU003971"/>
    </source>
</evidence>
<dbReference type="AlphaFoldDB" id="A0A0N4U4N5"/>
<dbReference type="STRING" id="318479.A0A0N4U4N5"/>
<evidence type="ECO:0000313" key="10">
    <source>
        <dbReference type="EMBL" id="VDN56141.1"/>
    </source>
</evidence>
<dbReference type="Pfam" id="PF00656">
    <property type="entry name" value="Peptidase_C14"/>
    <property type="match status" value="1"/>
</dbReference>
<dbReference type="WBParaSite" id="DME_0000175401-mRNA-1">
    <property type="protein sequence ID" value="DME_0000175401-mRNA-1"/>
    <property type="gene ID" value="DME_0000175401"/>
</dbReference>
<evidence type="ECO:0000256" key="4">
    <source>
        <dbReference type="ARBA" id="ARBA00022801"/>
    </source>
</evidence>
<dbReference type="InterPro" id="IPR002398">
    <property type="entry name" value="Pept_C14"/>
</dbReference>
<evidence type="ECO:0000256" key="1">
    <source>
        <dbReference type="ARBA" id="ARBA00010134"/>
    </source>
</evidence>
<dbReference type="Proteomes" id="UP000274756">
    <property type="component" value="Unassembled WGS sequence"/>
</dbReference>
<protein>
    <submittedName>
        <fullName evidence="13">CASPASE_P20 domain-containing protein</fullName>
    </submittedName>
</protein>
<dbReference type="InterPro" id="IPR033139">
    <property type="entry name" value="Caspase_cys_AS"/>
</dbReference>
<dbReference type="PROSITE" id="PS50208">
    <property type="entry name" value="CASPASE_P20"/>
    <property type="match status" value="1"/>
</dbReference>
<dbReference type="InterPro" id="IPR002138">
    <property type="entry name" value="Pept_C14_p10"/>
</dbReference>
<dbReference type="PROSITE" id="PS50207">
    <property type="entry name" value="CASPASE_P10"/>
    <property type="match status" value="1"/>
</dbReference>
<evidence type="ECO:0000259" key="9">
    <source>
        <dbReference type="PROSITE" id="PS50208"/>
    </source>
</evidence>
<dbReference type="GO" id="GO:0006915">
    <property type="term" value="P:apoptotic process"/>
    <property type="evidence" value="ECO:0007669"/>
    <property type="project" value="UniProtKB-KW"/>
</dbReference>
<dbReference type="OrthoDB" id="6114029at2759"/>
<organism evidence="11 13">
    <name type="scientific">Dracunculus medinensis</name>
    <name type="common">Guinea worm</name>
    <dbReference type="NCBI Taxonomy" id="318479"/>
    <lineage>
        <taxon>Eukaryota</taxon>
        <taxon>Metazoa</taxon>
        <taxon>Ecdysozoa</taxon>
        <taxon>Nematoda</taxon>
        <taxon>Chromadorea</taxon>
        <taxon>Rhabditida</taxon>
        <taxon>Spirurina</taxon>
        <taxon>Dracunculoidea</taxon>
        <taxon>Dracunculidae</taxon>
        <taxon>Dracunculus</taxon>
    </lineage>
</organism>
<reference evidence="10 12" key="2">
    <citation type="submission" date="2018-11" db="EMBL/GenBank/DDBJ databases">
        <authorList>
            <consortium name="Pathogen Informatics"/>
        </authorList>
    </citation>
    <scope>NUCLEOTIDE SEQUENCE [LARGE SCALE GENOMIC DNA]</scope>
</reference>
<dbReference type="SUPFAM" id="SSF52129">
    <property type="entry name" value="Caspase-like"/>
    <property type="match status" value="1"/>
</dbReference>
<keyword evidence="3" id="KW-0053">Apoptosis</keyword>
<feature type="domain" description="Caspase family p20" evidence="9">
    <location>
        <begin position="8"/>
        <end position="129"/>
    </location>
</feature>
<dbReference type="GO" id="GO:0006508">
    <property type="term" value="P:proteolysis"/>
    <property type="evidence" value="ECO:0007669"/>
    <property type="project" value="UniProtKB-KW"/>
</dbReference>
<dbReference type="GO" id="GO:0004197">
    <property type="term" value="F:cysteine-type endopeptidase activity"/>
    <property type="evidence" value="ECO:0007669"/>
    <property type="project" value="InterPro"/>
</dbReference>
<evidence type="ECO:0000313" key="13">
    <source>
        <dbReference type="WBParaSite" id="DME_0000175401-mRNA-1"/>
    </source>
</evidence>
<keyword evidence="12" id="KW-1185">Reference proteome</keyword>
<keyword evidence="6" id="KW-0865">Zymogen</keyword>
<evidence type="ECO:0000259" key="8">
    <source>
        <dbReference type="PROSITE" id="PS50207"/>
    </source>
</evidence>
<dbReference type="PROSITE" id="PS01122">
    <property type="entry name" value="CASPASE_CYS"/>
    <property type="match status" value="1"/>
</dbReference>
<keyword evidence="4" id="KW-0378">Hydrolase</keyword>
<proteinExistence type="inferred from homology"/>